<keyword evidence="2" id="KW-1185">Reference proteome</keyword>
<evidence type="ECO:0000313" key="1">
    <source>
        <dbReference type="EMBL" id="KAG8006907.1"/>
    </source>
</evidence>
<organism evidence="1 2">
    <name type="scientific">Nibea albiflora</name>
    <name type="common">Yellow drum</name>
    <name type="synonym">Corvina albiflora</name>
    <dbReference type="NCBI Taxonomy" id="240163"/>
    <lineage>
        <taxon>Eukaryota</taxon>
        <taxon>Metazoa</taxon>
        <taxon>Chordata</taxon>
        <taxon>Craniata</taxon>
        <taxon>Vertebrata</taxon>
        <taxon>Euteleostomi</taxon>
        <taxon>Actinopterygii</taxon>
        <taxon>Neopterygii</taxon>
        <taxon>Teleostei</taxon>
        <taxon>Neoteleostei</taxon>
        <taxon>Acanthomorphata</taxon>
        <taxon>Eupercaria</taxon>
        <taxon>Sciaenidae</taxon>
        <taxon>Nibea</taxon>
    </lineage>
</organism>
<dbReference type="EMBL" id="CM024808">
    <property type="protein sequence ID" value="KAG8006907.1"/>
    <property type="molecule type" value="Genomic_DNA"/>
</dbReference>
<protein>
    <submittedName>
        <fullName evidence="1">Epsin-3</fullName>
    </submittedName>
</protein>
<proteinExistence type="predicted"/>
<comment type="caution">
    <text evidence="1">The sequence shown here is derived from an EMBL/GenBank/DDBJ whole genome shotgun (WGS) entry which is preliminary data.</text>
</comment>
<name>A0ACB7EXE4_NIBAL</name>
<accession>A0ACB7EXE4</accession>
<gene>
    <name evidence="1" type="primary">EPN3.2</name>
    <name evidence="1" type="ORF">GBF38_022973</name>
</gene>
<evidence type="ECO:0000313" key="2">
    <source>
        <dbReference type="Proteomes" id="UP000805704"/>
    </source>
</evidence>
<sequence>MQSSSLRRQMKNMVNNYTEAEIKVREATSNDPWGPPSSLMSEIADLTFNMVAFTEVMGMIWKRLNDHGKNWRHVYKSLTLLDYLIKTGAERVAQECRENIYTIQTLRDFQYIDRDGRDQGVNVREKAKHLVALLKDEEKLKKERSQALKTKTRMAGVTSGLGSGSMPPAYPGRRTSQPSSGVHRDEFGTCGSPSSFHFMSAKLDLQKRGGPVCAGLNRMRNHNRTLAVLQSVTRLRRWLVWWLDYMRPGHPLCECVEGLKLLMSSATVNSSKHQVAPPPTVDIDEHTQLQIAMTLSKEEAQKPVQQAPPTLDMDEESQLQLALSLSKEEHQQEQLSRKGDETMLQKALEESKREMESKGGTAFMDLVDVFAVPVEQPPSNHRWNNAPPQAAARLGGTDPWDSLEGSTNTSRVDPPWMAPPPSNSPPPPWEPPVDPWDDKNNVSNLNARGNEWAFPANTVSSGVDPFSAPSERPGLKEAPLRTGSPSDGDLFDEAMDGGQMNVNGRMEGTPEPFDLSHLGESLAAPSPRKCRTPESFLGPTAASLVNLESLIPAVPPAKTMNPFLSGLTAPSATNPFQTEAPKLTLNQLGSTSSAPHNTSLPYSASLPLPMSHQPASLPSSLTHPTQTGLDLPGSLPQPLLPFSSASTDGSQAAQTSQNPFL</sequence>
<reference evidence="1" key="1">
    <citation type="submission" date="2020-04" db="EMBL/GenBank/DDBJ databases">
        <title>A chromosome-scale assembly and high-density genetic map of the yellow drum (Nibea albiflora) genome.</title>
        <authorList>
            <person name="Xu D."/>
            <person name="Zhang W."/>
            <person name="Chen R."/>
            <person name="Tan P."/>
            <person name="Wang L."/>
            <person name="Song H."/>
            <person name="Tian L."/>
            <person name="Zhu Q."/>
            <person name="Wang B."/>
        </authorList>
    </citation>
    <scope>NUCLEOTIDE SEQUENCE</scope>
    <source>
        <strain evidence="1">ZJHYS-2018</strain>
    </source>
</reference>
<dbReference type="Proteomes" id="UP000805704">
    <property type="component" value="Chromosome 20"/>
</dbReference>